<dbReference type="SMART" id="SM00450">
    <property type="entry name" value="RHOD"/>
    <property type="match status" value="1"/>
</dbReference>
<dbReference type="RefSeq" id="WP_305012395.1">
    <property type="nucleotide sequence ID" value="NZ_JAUQSX010000007.1"/>
</dbReference>
<dbReference type="PANTHER" id="PTHR43031:SF1">
    <property type="entry name" value="PYRIDINE NUCLEOTIDE-DISULPHIDE OXIDOREDUCTASE"/>
    <property type="match status" value="1"/>
</dbReference>
<dbReference type="SUPFAM" id="SSF52821">
    <property type="entry name" value="Rhodanese/Cell cycle control phosphatase"/>
    <property type="match status" value="1"/>
</dbReference>
<proteinExistence type="predicted"/>
<dbReference type="Gene3D" id="3.40.250.10">
    <property type="entry name" value="Rhodanese-like domain"/>
    <property type="match status" value="1"/>
</dbReference>
<protein>
    <submittedName>
        <fullName evidence="2">Rhodanese-like domain-containing protein</fullName>
    </submittedName>
</protein>
<dbReference type="PANTHER" id="PTHR43031">
    <property type="entry name" value="FAD-DEPENDENT OXIDOREDUCTASE"/>
    <property type="match status" value="1"/>
</dbReference>
<feature type="domain" description="Rhodanese" evidence="1">
    <location>
        <begin position="62"/>
        <end position="151"/>
    </location>
</feature>
<gene>
    <name evidence="2" type="ORF">Q5H92_15190</name>
</gene>
<reference evidence="2" key="1">
    <citation type="submission" date="2023-07" db="EMBL/GenBank/DDBJ databases">
        <authorList>
            <person name="Kim M.K."/>
        </authorList>
    </citation>
    <scope>NUCLEOTIDE SEQUENCE</scope>
    <source>
        <strain evidence="2">M29</strain>
    </source>
</reference>
<keyword evidence="3" id="KW-1185">Reference proteome</keyword>
<name>A0ABT9ADT1_9BACT</name>
<dbReference type="Proteomes" id="UP001167796">
    <property type="component" value="Unassembled WGS sequence"/>
</dbReference>
<dbReference type="NCBIfam" id="NF045521">
    <property type="entry name" value="rhoda_near_glyco"/>
    <property type="match status" value="1"/>
</dbReference>
<dbReference type="Pfam" id="PF00581">
    <property type="entry name" value="Rhodanese"/>
    <property type="match status" value="1"/>
</dbReference>
<dbReference type="EMBL" id="JAUQSX010000007">
    <property type="protein sequence ID" value="MDO7847713.1"/>
    <property type="molecule type" value="Genomic_DNA"/>
</dbReference>
<dbReference type="CDD" id="cd00158">
    <property type="entry name" value="RHOD"/>
    <property type="match status" value="1"/>
</dbReference>
<dbReference type="InterPro" id="IPR001763">
    <property type="entry name" value="Rhodanese-like_dom"/>
</dbReference>
<dbReference type="InterPro" id="IPR036873">
    <property type="entry name" value="Rhodanese-like_dom_sf"/>
</dbReference>
<sequence>MYFPLIACSCLCLGLFGLSSCGPDDAKRAAGSSTAYDRMLRLLYKHTVPTVAPATLAQEINLLTAPLLLDARTPDEYAVSHLRGAQLVPYDSVPTAEFAGVDRSRPVVVYCSVGYRSERLGDRLRALGFEHVRNLYGGLFEWVNEGYPVENAAGPTQNVHPYSALWGPWLKRGRKAYK</sequence>
<evidence type="ECO:0000259" key="1">
    <source>
        <dbReference type="PROSITE" id="PS50206"/>
    </source>
</evidence>
<comment type="caution">
    <text evidence="2">The sequence shown here is derived from an EMBL/GenBank/DDBJ whole genome shotgun (WGS) entry which is preliminary data.</text>
</comment>
<evidence type="ECO:0000313" key="2">
    <source>
        <dbReference type="EMBL" id="MDO7847713.1"/>
    </source>
</evidence>
<organism evidence="2 3">
    <name type="scientific">Hymenobacter mellowenesis</name>
    <dbReference type="NCBI Taxonomy" id="3063995"/>
    <lineage>
        <taxon>Bacteria</taxon>
        <taxon>Pseudomonadati</taxon>
        <taxon>Bacteroidota</taxon>
        <taxon>Cytophagia</taxon>
        <taxon>Cytophagales</taxon>
        <taxon>Hymenobacteraceae</taxon>
        <taxon>Hymenobacter</taxon>
    </lineage>
</organism>
<dbReference type="InterPro" id="IPR050229">
    <property type="entry name" value="GlpE_sulfurtransferase"/>
</dbReference>
<accession>A0ABT9ADT1</accession>
<evidence type="ECO:0000313" key="3">
    <source>
        <dbReference type="Proteomes" id="UP001167796"/>
    </source>
</evidence>
<dbReference type="PROSITE" id="PS50206">
    <property type="entry name" value="RHODANESE_3"/>
    <property type="match status" value="1"/>
</dbReference>